<reference evidence="3" key="1">
    <citation type="submission" date="2020-10" db="EMBL/GenBank/DDBJ databases">
        <title>High-Quality Genome Resource of Clonostachys rosea strain S41 by Oxford Nanopore Long-Read Sequencing.</title>
        <authorList>
            <person name="Wang H."/>
        </authorList>
    </citation>
    <scope>NUCLEOTIDE SEQUENCE</scope>
    <source>
        <strain evidence="3">S41</strain>
    </source>
</reference>
<feature type="transmembrane region" description="Helical" evidence="1">
    <location>
        <begin position="194"/>
        <end position="215"/>
    </location>
</feature>
<feature type="transmembrane region" description="Helical" evidence="1">
    <location>
        <begin position="299"/>
        <end position="324"/>
    </location>
</feature>
<keyword evidence="1" id="KW-1133">Transmembrane helix</keyword>
<feature type="signal peptide" evidence="2">
    <location>
        <begin position="1"/>
        <end position="20"/>
    </location>
</feature>
<evidence type="ECO:0000313" key="3">
    <source>
        <dbReference type="EMBL" id="KAF9744595.1"/>
    </source>
</evidence>
<keyword evidence="1" id="KW-0472">Membrane</keyword>
<gene>
    <name evidence="3" type="ORF">IM811_005376</name>
</gene>
<comment type="caution">
    <text evidence="3">The sequence shown here is derived from an EMBL/GenBank/DDBJ whole genome shotgun (WGS) entry which is preliminary data.</text>
</comment>
<evidence type="ECO:0000256" key="1">
    <source>
        <dbReference type="SAM" id="Phobius"/>
    </source>
</evidence>
<accession>A0A8H7K6V0</accession>
<sequence>MRLAPFLGLVALSLTPIVSADFLRSGFNNFLPQVSDGFAFLLSSDEHCGAAYKKHLEYQEERREGKRRSTRVPDDELDDVERLFHIDTTTLLLVECLLQNAPELTKALMAASQVLLGVAPTILALLGPSVVQIGVIAAAGRQYPLAMLLALASPTVSPTLDHSSVRQIFQEKKGRVATFPWRPRGDEALRRKSLWPVLGQSLAYLLAMGSIANVAELCYRISSRTVFTFATRAGFLIYIWAFVGLTIHLLGALAVHLRIQRAPSSSKRSANEDHTLINHDGSDGKERVQVLKSTAMSTVLTWLAALYTTAHVFLGTLLFSSILFVSVNDAIHIVFRFLASTLLCRLIVELETAYVLSRLEVTGSGEGLDRRVPTAAEMNPYPAK</sequence>
<keyword evidence="2" id="KW-0732">Signal</keyword>
<evidence type="ECO:0000256" key="2">
    <source>
        <dbReference type="SAM" id="SignalP"/>
    </source>
</evidence>
<name>A0A8H7K6V0_BIOOC</name>
<organism evidence="3 4">
    <name type="scientific">Bionectria ochroleuca</name>
    <name type="common">Gliocladium roseum</name>
    <dbReference type="NCBI Taxonomy" id="29856"/>
    <lineage>
        <taxon>Eukaryota</taxon>
        <taxon>Fungi</taxon>
        <taxon>Dikarya</taxon>
        <taxon>Ascomycota</taxon>
        <taxon>Pezizomycotina</taxon>
        <taxon>Sordariomycetes</taxon>
        <taxon>Hypocreomycetidae</taxon>
        <taxon>Hypocreales</taxon>
        <taxon>Bionectriaceae</taxon>
        <taxon>Clonostachys</taxon>
    </lineage>
</organism>
<evidence type="ECO:0000313" key="4">
    <source>
        <dbReference type="Proteomes" id="UP000616885"/>
    </source>
</evidence>
<keyword evidence="1" id="KW-0812">Transmembrane</keyword>
<feature type="transmembrane region" description="Helical" evidence="1">
    <location>
        <begin position="235"/>
        <end position="259"/>
    </location>
</feature>
<dbReference type="EMBL" id="JADCTT010000014">
    <property type="protein sequence ID" value="KAF9744595.1"/>
    <property type="molecule type" value="Genomic_DNA"/>
</dbReference>
<dbReference type="Proteomes" id="UP000616885">
    <property type="component" value="Unassembled WGS sequence"/>
</dbReference>
<feature type="chain" id="PRO_5034551532" evidence="2">
    <location>
        <begin position="21"/>
        <end position="384"/>
    </location>
</feature>
<dbReference type="AlphaFoldDB" id="A0A8H7K6V0"/>
<proteinExistence type="predicted"/>
<feature type="transmembrane region" description="Helical" evidence="1">
    <location>
        <begin position="114"/>
        <end position="139"/>
    </location>
</feature>
<protein>
    <submittedName>
        <fullName evidence="3">Uncharacterized protein</fullName>
    </submittedName>
</protein>